<sequence>MDTKGSGPAGRQALLVAVLLARSFGFLASTEPGGEEQQPSLEWRVLAALNGAVDALAANMDAVYLDAALGLRVADDRLRKLVDEASESGSTTSGTTVRLNVSIEDIRTVQHKTSALVDIATVRVLGQQEASASKTLARGLLSKGLWKNPPISADAFEARIPDDEPELAASDVIEEVSDGCIQQLFAGHKCSQLNDSCWVAMTGGRQRGYALTHQVIFLTVGIWLNCTAKLNALAMKHGQPPADWNLASKCARVAHDAQLIVDENFPLSLRDLFMEQVAVCGFMNLPLFKDPSAIEDVLSWQRDDGCFVIENQPAASLLPPRVRRDERKGKSKDYL</sequence>
<dbReference type="InterPro" id="IPR031751">
    <property type="entry name" value="DUF4735"/>
</dbReference>
<gene>
    <name evidence="2" type="ORF">HPB51_013725</name>
</gene>
<accession>A0A9J6F3E9</accession>
<keyword evidence="3" id="KW-1185">Reference proteome</keyword>
<evidence type="ECO:0000313" key="3">
    <source>
        <dbReference type="Proteomes" id="UP000821866"/>
    </source>
</evidence>
<name>A0A9J6F3E9_RHIMP</name>
<reference evidence="2" key="2">
    <citation type="submission" date="2021-09" db="EMBL/GenBank/DDBJ databases">
        <authorList>
            <person name="Jia N."/>
            <person name="Wang J."/>
            <person name="Shi W."/>
            <person name="Du L."/>
            <person name="Sun Y."/>
            <person name="Zhan W."/>
            <person name="Jiang J."/>
            <person name="Wang Q."/>
            <person name="Zhang B."/>
            <person name="Ji P."/>
            <person name="Sakyi L.B."/>
            <person name="Cui X."/>
            <person name="Yuan T."/>
            <person name="Jiang B."/>
            <person name="Yang W."/>
            <person name="Lam T.T.-Y."/>
            <person name="Chang Q."/>
            <person name="Ding S."/>
            <person name="Wang X."/>
            <person name="Zhu J."/>
            <person name="Ruan X."/>
            <person name="Zhao L."/>
            <person name="Wei J."/>
            <person name="Que T."/>
            <person name="Du C."/>
            <person name="Cheng J."/>
            <person name="Dai P."/>
            <person name="Han X."/>
            <person name="Huang E."/>
            <person name="Gao Y."/>
            <person name="Liu J."/>
            <person name="Shao H."/>
            <person name="Ye R."/>
            <person name="Li L."/>
            <person name="Wei W."/>
            <person name="Wang X."/>
            <person name="Wang C."/>
            <person name="Huo Q."/>
            <person name="Li W."/>
            <person name="Guo W."/>
            <person name="Chen H."/>
            <person name="Chen S."/>
            <person name="Zhou L."/>
            <person name="Zhou L."/>
            <person name="Ni X."/>
            <person name="Tian J."/>
            <person name="Zhou Y."/>
            <person name="Sheng Y."/>
            <person name="Liu T."/>
            <person name="Pan Y."/>
            <person name="Xia L."/>
            <person name="Li J."/>
            <person name="Zhao F."/>
            <person name="Cao W."/>
        </authorList>
    </citation>
    <scope>NUCLEOTIDE SEQUENCE</scope>
    <source>
        <strain evidence="2">Rmic-2018</strain>
        <tissue evidence="2">Larvae</tissue>
    </source>
</reference>
<dbReference type="Proteomes" id="UP000821866">
    <property type="component" value="Chromosome 1"/>
</dbReference>
<dbReference type="GO" id="GO:0016020">
    <property type="term" value="C:membrane"/>
    <property type="evidence" value="ECO:0007669"/>
    <property type="project" value="TreeGrafter"/>
</dbReference>
<organism evidence="2 3">
    <name type="scientific">Rhipicephalus microplus</name>
    <name type="common">Cattle tick</name>
    <name type="synonym">Boophilus microplus</name>
    <dbReference type="NCBI Taxonomy" id="6941"/>
    <lineage>
        <taxon>Eukaryota</taxon>
        <taxon>Metazoa</taxon>
        <taxon>Ecdysozoa</taxon>
        <taxon>Arthropoda</taxon>
        <taxon>Chelicerata</taxon>
        <taxon>Arachnida</taxon>
        <taxon>Acari</taxon>
        <taxon>Parasitiformes</taxon>
        <taxon>Ixodida</taxon>
        <taxon>Ixodoidea</taxon>
        <taxon>Ixodidae</taxon>
        <taxon>Rhipicephalinae</taxon>
        <taxon>Rhipicephalus</taxon>
        <taxon>Boophilus</taxon>
    </lineage>
</organism>
<dbReference type="VEuPathDB" id="VectorBase:LOC119166413"/>
<dbReference type="GO" id="GO:0005829">
    <property type="term" value="C:cytosol"/>
    <property type="evidence" value="ECO:0007669"/>
    <property type="project" value="TreeGrafter"/>
</dbReference>
<feature type="signal peptide" evidence="1">
    <location>
        <begin position="1"/>
        <end position="29"/>
    </location>
</feature>
<feature type="chain" id="PRO_5039893286" evidence="1">
    <location>
        <begin position="30"/>
        <end position="335"/>
    </location>
</feature>
<reference evidence="2" key="1">
    <citation type="journal article" date="2020" name="Cell">
        <title>Large-Scale Comparative Analyses of Tick Genomes Elucidate Their Genetic Diversity and Vector Capacities.</title>
        <authorList>
            <consortium name="Tick Genome and Microbiome Consortium (TIGMIC)"/>
            <person name="Jia N."/>
            <person name="Wang J."/>
            <person name="Shi W."/>
            <person name="Du L."/>
            <person name="Sun Y."/>
            <person name="Zhan W."/>
            <person name="Jiang J.F."/>
            <person name="Wang Q."/>
            <person name="Zhang B."/>
            <person name="Ji P."/>
            <person name="Bell-Sakyi L."/>
            <person name="Cui X.M."/>
            <person name="Yuan T.T."/>
            <person name="Jiang B.G."/>
            <person name="Yang W.F."/>
            <person name="Lam T.T."/>
            <person name="Chang Q.C."/>
            <person name="Ding S.J."/>
            <person name="Wang X.J."/>
            <person name="Zhu J.G."/>
            <person name="Ruan X.D."/>
            <person name="Zhao L."/>
            <person name="Wei J.T."/>
            <person name="Ye R.Z."/>
            <person name="Que T.C."/>
            <person name="Du C.H."/>
            <person name="Zhou Y.H."/>
            <person name="Cheng J.X."/>
            <person name="Dai P.F."/>
            <person name="Guo W.B."/>
            <person name="Han X.H."/>
            <person name="Huang E.J."/>
            <person name="Li L.F."/>
            <person name="Wei W."/>
            <person name="Gao Y.C."/>
            <person name="Liu J.Z."/>
            <person name="Shao H.Z."/>
            <person name="Wang X."/>
            <person name="Wang C.C."/>
            <person name="Yang T.C."/>
            <person name="Huo Q.B."/>
            <person name="Li W."/>
            <person name="Chen H.Y."/>
            <person name="Chen S.E."/>
            <person name="Zhou L.G."/>
            <person name="Ni X.B."/>
            <person name="Tian J.H."/>
            <person name="Sheng Y."/>
            <person name="Liu T."/>
            <person name="Pan Y.S."/>
            <person name="Xia L.Y."/>
            <person name="Li J."/>
            <person name="Zhao F."/>
            <person name="Cao W.C."/>
        </authorList>
    </citation>
    <scope>NUCLEOTIDE SEQUENCE</scope>
    <source>
        <strain evidence="2">Rmic-2018</strain>
    </source>
</reference>
<evidence type="ECO:0000313" key="2">
    <source>
        <dbReference type="EMBL" id="KAH8041065.1"/>
    </source>
</evidence>
<evidence type="ECO:0000256" key="1">
    <source>
        <dbReference type="SAM" id="SignalP"/>
    </source>
</evidence>
<dbReference type="PANTHER" id="PTHR33539:SF1">
    <property type="entry name" value="UPF0764 PROTEIN C16ORF89"/>
    <property type="match status" value="1"/>
</dbReference>
<dbReference type="EMBL" id="JABSTU010000001">
    <property type="protein sequence ID" value="KAH8041065.1"/>
    <property type="molecule type" value="Genomic_DNA"/>
</dbReference>
<dbReference type="PANTHER" id="PTHR33539">
    <property type="entry name" value="UPF0764 PROTEIN C16ORF89"/>
    <property type="match status" value="1"/>
</dbReference>
<keyword evidence="1" id="KW-0732">Signal</keyword>
<dbReference type="AlphaFoldDB" id="A0A9J6F3E9"/>
<proteinExistence type="predicted"/>
<comment type="caution">
    <text evidence="2">The sequence shown here is derived from an EMBL/GenBank/DDBJ whole genome shotgun (WGS) entry which is preliminary data.</text>
</comment>
<protein>
    <submittedName>
        <fullName evidence="2">Uncharacterized protein</fullName>
    </submittedName>
</protein>
<dbReference type="Pfam" id="PF15882">
    <property type="entry name" value="DUF4735"/>
    <property type="match status" value="1"/>
</dbReference>